<evidence type="ECO:0000256" key="2">
    <source>
        <dbReference type="SAM" id="SignalP"/>
    </source>
</evidence>
<feature type="signal peptide" evidence="2">
    <location>
        <begin position="1"/>
        <end position="22"/>
    </location>
</feature>
<dbReference type="PROSITE" id="PS51257">
    <property type="entry name" value="PROKAR_LIPOPROTEIN"/>
    <property type="match status" value="1"/>
</dbReference>
<protein>
    <submittedName>
        <fullName evidence="4">Spore germination protein D</fullName>
    </submittedName>
</protein>
<reference evidence="4 5" key="1">
    <citation type="submission" date="2021-03" db="EMBL/GenBank/DDBJ databases">
        <title>Genomic Encyclopedia of Type Strains, Phase IV (KMG-IV): sequencing the most valuable type-strain genomes for metagenomic binning, comparative biology and taxonomic classification.</title>
        <authorList>
            <person name="Goeker M."/>
        </authorList>
    </citation>
    <scope>NUCLEOTIDE SEQUENCE [LARGE SCALE GENOMIC DNA]</scope>
    <source>
        <strain evidence="4 5">DSM 25790</strain>
    </source>
</reference>
<dbReference type="RefSeq" id="WP_038221079.1">
    <property type="nucleotide sequence ID" value="NZ_JAGIKX010000060.1"/>
</dbReference>
<dbReference type="EMBL" id="JAGIKX010000060">
    <property type="protein sequence ID" value="MBP2259157.1"/>
    <property type="molecule type" value="Genomic_DNA"/>
</dbReference>
<dbReference type="Proteomes" id="UP001519294">
    <property type="component" value="Unassembled WGS sequence"/>
</dbReference>
<evidence type="ECO:0000313" key="5">
    <source>
        <dbReference type="Proteomes" id="UP001519294"/>
    </source>
</evidence>
<comment type="caution">
    <text evidence="4">The sequence shown here is derived from an EMBL/GenBank/DDBJ whole genome shotgun (WGS) entry which is preliminary data.</text>
</comment>
<name>A0ABS4SCU5_9BACI</name>
<evidence type="ECO:0000256" key="1">
    <source>
        <dbReference type="SAM" id="MobiDB-lite"/>
    </source>
</evidence>
<evidence type="ECO:0000259" key="3">
    <source>
        <dbReference type="Pfam" id="PF17898"/>
    </source>
</evidence>
<proteinExistence type="predicted"/>
<dbReference type="InterPro" id="IPR041262">
    <property type="entry name" value="GerD_central"/>
</dbReference>
<organism evidence="4 5">
    <name type="scientific">Virgibacillus alimentarius</name>
    <dbReference type="NCBI Taxonomy" id="698769"/>
    <lineage>
        <taxon>Bacteria</taxon>
        <taxon>Bacillati</taxon>
        <taxon>Bacillota</taxon>
        <taxon>Bacilli</taxon>
        <taxon>Bacillales</taxon>
        <taxon>Bacillaceae</taxon>
        <taxon>Virgibacillus</taxon>
    </lineage>
</organism>
<accession>A0ABS4SCU5</accession>
<dbReference type="NCBIfam" id="NF040801">
    <property type="entry name" value="spore_GerD"/>
    <property type="match status" value="1"/>
</dbReference>
<feature type="domain" description="Spore germination GerD central core" evidence="3">
    <location>
        <begin position="63"/>
        <end position="176"/>
    </location>
</feature>
<feature type="region of interest" description="Disordered" evidence="1">
    <location>
        <begin position="168"/>
        <end position="206"/>
    </location>
</feature>
<keyword evidence="5" id="KW-1185">Reference proteome</keyword>
<evidence type="ECO:0000313" key="4">
    <source>
        <dbReference type="EMBL" id="MBP2259157.1"/>
    </source>
</evidence>
<feature type="compositionally biased region" description="Basic and acidic residues" evidence="1">
    <location>
        <begin position="168"/>
        <end position="191"/>
    </location>
</feature>
<feature type="chain" id="PRO_5047290660" evidence="2">
    <location>
        <begin position="23"/>
        <end position="206"/>
    </location>
</feature>
<feature type="compositionally biased region" description="Gly residues" evidence="1">
    <location>
        <begin position="192"/>
        <end position="206"/>
    </location>
</feature>
<gene>
    <name evidence="4" type="ORF">J2Z81_003151</name>
</gene>
<sequence>MLRIIFISILSFSILLISACNGEKTKDAEYDTTKKMVVDILQTDDGKKALSEIMEDEKMKKQLIIESDTVKKSLNDALASKKGKEMWTNLFKDPAFVETFSKSMAEEQKKLIKKLMNDSDYQKQMLELLQNPEITDQMLKVMKSQQFRSHLEETIQQTLETPSFQAKMKETLLKAAEEQGKKEKQGQEGKNEGGGGQSQQQGGGQS</sequence>
<dbReference type="Pfam" id="PF17898">
    <property type="entry name" value="GerD"/>
    <property type="match status" value="1"/>
</dbReference>
<keyword evidence="2" id="KW-0732">Signal</keyword>